<dbReference type="SMART" id="SM00471">
    <property type="entry name" value="HDc"/>
    <property type="match status" value="1"/>
</dbReference>
<dbReference type="PANTHER" id="PTHR45228:SF5">
    <property type="entry name" value="CYCLIC DI-GMP PHOSPHODIESTERASE VC_1348-RELATED"/>
    <property type="match status" value="1"/>
</dbReference>
<organism evidence="3 4">
    <name type="scientific">Desulfolithobacter dissulfuricans</name>
    <dbReference type="NCBI Taxonomy" id="2795293"/>
    <lineage>
        <taxon>Bacteria</taxon>
        <taxon>Pseudomonadati</taxon>
        <taxon>Thermodesulfobacteriota</taxon>
        <taxon>Desulfobulbia</taxon>
        <taxon>Desulfobulbales</taxon>
        <taxon>Desulfobulbaceae</taxon>
        <taxon>Desulfolithobacter</taxon>
    </lineage>
</organism>
<dbReference type="Gene3D" id="3.40.50.2300">
    <property type="match status" value="1"/>
</dbReference>
<dbReference type="GO" id="GO:0000160">
    <property type="term" value="P:phosphorelay signal transduction system"/>
    <property type="evidence" value="ECO:0007669"/>
    <property type="project" value="InterPro"/>
</dbReference>
<dbReference type="InterPro" id="IPR011006">
    <property type="entry name" value="CheY-like_superfamily"/>
</dbReference>
<reference evidence="3" key="1">
    <citation type="submission" date="2020-12" db="EMBL/GenBank/DDBJ databases">
        <title>Desulfobium dissulfuricans gen. nov., sp. nov., a novel mesophilic, sulfate-reducing bacterium isolated from a deep-sea hydrothermal vent.</title>
        <authorList>
            <person name="Hashimoto Y."/>
            <person name="Tame A."/>
            <person name="Sawayama S."/>
            <person name="Miyazaki J."/>
            <person name="Takai K."/>
            <person name="Nakagawa S."/>
        </authorList>
    </citation>
    <scope>NUCLEOTIDE SEQUENCE</scope>
    <source>
        <strain evidence="3">GF1</strain>
    </source>
</reference>
<feature type="domain" description="HD/PDEase" evidence="2">
    <location>
        <begin position="147"/>
        <end position="295"/>
    </location>
</feature>
<dbReference type="RefSeq" id="WP_267928960.1">
    <property type="nucleotide sequence ID" value="NZ_AP024233.1"/>
</dbReference>
<dbReference type="Proteomes" id="UP001063350">
    <property type="component" value="Chromosome"/>
</dbReference>
<name>A0A915XJU2_9BACT</name>
<dbReference type="EMBL" id="AP024233">
    <property type="protein sequence ID" value="BCO09087.1"/>
    <property type="molecule type" value="Genomic_DNA"/>
</dbReference>
<dbReference type="Gene3D" id="1.10.3210.10">
    <property type="entry name" value="Hypothetical protein af1432"/>
    <property type="match status" value="1"/>
</dbReference>
<dbReference type="CDD" id="cd00077">
    <property type="entry name" value="HDc"/>
    <property type="match status" value="1"/>
</dbReference>
<evidence type="ECO:0000259" key="2">
    <source>
        <dbReference type="SMART" id="SM00471"/>
    </source>
</evidence>
<dbReference type="AlphaFoldDB" id="A0A915XJU2"/>
<dbReference type="Pfam" id="PF13487">
    <property type="entry name" value="HD_5"/>
    <property type="match status" value="1"/>
</dbReference>
<keyword evidence="4" id="KW-1185">Reference proteome</keyword>
<gene>
    <name evidence="3" type="ORF">GF1_14630</name>
</gene>
<evidence type="ECO:0000259" key="1">
    <source>
        <dbReference type="SMART" id="SM00448"/>
    </source>
</evidence>
<accession>A0A915XJU2</accession>
<dbReference type="SMART" id="SM00448">
    <property type="entry name" value="REC"/>
    <property type="match status" value="1"/>
</dbReference>
<protein>
    <submittedName>
        <fullName evidence="3">Response regulator</fullName>
    </submittedName>
</protein>
<dbReference type="InterPro" id="IPR003607">
    <property type="entry name" value="HD/PDEase_dom"/>
</dbReference>
<dbReference type="InterPro" id="IPR001789">
    <property type="entry name" value="Sig_transdc_resp-reg_receiver"/>
</dbReference>
<dbReference type="SUPFAM" id="SSF109604">
    <property type="entry name" value="HD-domain/PDEase-like"/>
    <property type="match status" value="1"/>
</dbReference>
<feature type="domain" description="Response regulatory" evidence="1">
    <location>
        <begin position="8"/>
        <end position="121"/>
    </location>
</feature>
<dbReference type="Pfam" id="PF00072">
    <property type="entry name" value="Response_reg"/>
    <property type="match status" value="1"/>
</dbReference>
<dbReference type="KEGG" id="ddu:GF1_14630"/>
<proteinExistence type="predicted"/>
<dbReference type="SUPFAM" id="SSF52172">
    <property type="entry name" value="CheY-like"/>
    <property type="match status" value="1"/>
</dbReference>
<dbReference type="InterPro" id="IPR052020">
    <property type="entry name" value="Cyclic_di-GMP/3'3'-cGAMP_PDE"/>
</dbReference>
<evidence type="ECO:0000313" key="3">
    <source>
        <dbReference type="EMBL" id="BCO09087.1"/>
    </source>
</evidence>
<evidence type="ECO:0000313" key="4">
    <source>
        <dbReference type="Proteomes" id="UP001063350"/>
    </source>
</evidence>
<sequence length="342" mass="39333">MKPQKKQRKILVVEDDISQRMLLKMALEATGFQVIEAANGSEAIGFFESDVDIRFVITDLNMPLMDGFELISEVRRKERRYTYLIVLTNRDNKESVTRALRAGADDYLTKPVCQDELNLRLTAGERLLRLESQEELILSMAKLAEYRSQETGFHLERVQYYTRLLAMDIHGHHPEQKLSVSMADEIARVSPLHDLGKVSIPDHVLHKPGRLTDEEFAMMQKHTVFGGSILLELYEKTHDNYLLVAYQVAMYHHEKWDGSGYPHGLKGEDIPLAARIVALADVYDAVSSNRCYKKCMDHNLARSILCNGRGTHFDPMVVDAFLRQENVWLTIREKYVDEDHVQ</sequence>
<dbReference type="PANTHER" id="PTHR45228">
    <property type="entry name" value="CYCLIC DI-GMP PHOSPHODIESTERASE TM_0186-RELATED"/>
    <property type="match status" value="1"/>
</dbReference>